<organism evidence="2 3">
    <name type="scientific">Coregonus suidteri</name>
    <dbReference type="NCBI Taxonomy" id="861788"/>
    <lineage>
        <taxon>Eukaryota</taxon>
        <taxon>Metazoa</taxon>
        <taxon>Chordata</taxon>
        <taxon>Craniata</taxon>
        <taxon>Vertebrata</taxon>
        <taxon>Euteleostomi</taxon>
        <taxon>Actinopterygii</taxon>
        <taxon>Neopterygii</taxon>
        <taxon>Teleostei</taxon>
        <taxon>Protacanthopterygii</taxon>
        <taxon>Salmoniformes</taxon>
        <taxon>Salmonidae</taxon>
        <taxon>Coregoninae</taxon>
        <taxon>Coregonus</taxon>
    </lineage>
</organism>
<gene>
    <name evidence="2" type="ORF">J4Q44_G00194130</name>
</gene>
<evidence type="ECO:0000256" key="1">
    <source>
        <dbReference type="SAM" id="MobiDB-lite"/>
    </source>
</evidence>
<sequence length="307" mass="34046">MARNNSQPSMACSSIGRPYISSLDMDRADDIWQCVKNKVASSLCGPHVTAMPHLRDAQMFRPLCVIGKRVERSLRVRKVRSLFPLGPLKDLLDDPAGSPEASLKTEGLVRCDFLHDEFLDGVGRVRVQVSNLRKEAAVCPLAPHRQLSLRDNLPWLDSVHRLYLVSEVYCSSDAKLRVLGMERRTELRLGPDTPLAFSCLRLSVSPSGLLEVCDGWEGSYLHPKARWAKFDSPDYASLVAGRPVSEPKMMSLLSQFAFNISHPSIISLPNSALHLPGPSPSKEQHQEAQEISSEALLPLEEEEEVGS</sequence>
<dbReference type="EMBL" id="JAGTTL010000017">
    <property type="protein sequence ID" value="KAK6309532.1"/>
    <property type="molecule type" value="Genomic_DNA"/>
</dbReference>
<dbReference type="InterPro" id="IPR031366">
    <property type="entry name" value="DUF4663"/>
</dbReference>
<dbReference type="PANTHER" id="PTHR36872">
    <property type="entry name" value="GENE 5901-RELATED"/>
    <property type="match status" value="1"/>
</dbReference>
<protein>
    <submittedName>
        <fullName evidence="2">Uncharacterized protein</fullName>
    </submittedName>
</protein>
<name>A0AAN8R227_9TELE</name>
<evidence type="ECO:0000313" key="3">
    <source>
        <dbReference type="Proteomes" id="UP001356427"/>
    </source>
</evidence>
<dbReference type="Pfam" id="PF15668">
    <property type="entry name" value="DUF4663"/>
    <property type="match status" value="2"/>
</dbReference>
<evidence type="ECO:0000313" key="2">
    <source>
        <dbReference type="EMBL" id="KAK6309532.1"/>
    </source>
</evidence>
<dbReference type="PANTHER" id="PTHR36872:SF1">
    <property type="entry name" value="GENE 5901-RELATED"/>
    <property type="match status" value="1"/>
</dbReference>
<comment type="caution">
    <text evidence="2">The sequence shown here is derived from an EMBL/GenBank/DDBJ whole genome shotgun (WGS) entry which is preliminary data.</text>
</comment>
<accession>A0AAN8R227</accession>
<dbReference type="Proteomes" id="UP001356427">
    <property type="component" value="Unassembled WGS sequence"/>
</dbReference>
<dbReference type="AlphaFoldDB" id="A0AAN8R227"/>
<proteinExistence type="predicted"/>
<keyword evidence="3" id="KW-1185">Reference proteome</keyword>
<feature type="region of interest" description="Disordered" evidence="1">
    <location>
        <begin position="276"/>
        <end position="307"/>
    </location>
</feature>
<reference evidence="2 3" key="1">
    <citation type="submission" date="2021-04" db="EMBL/GenBank/DDBJ databases">
        <authorList>
            <person name="De Guttry C."/>
            <person name="Zahm M."/>
            <person name="Klopp C."/>
            <person name="Cabau C."/>
            <person name="Louis A."/>
            <person name="Berthelot C."/>
            <person name="Parey E."/>
            <person name="Roest Crollius H."/>
            <person name="Montfort J."/>
            <person name="Robinson-Rechavi M."/>
            <person name="Bucao C."/>
            <person name="Bouchez O."/>
            <person name="Gislard M."/>
            <person name="Lluch J."/>
            <person name="Milhes M."/>
            <person name="Lampietro C."/>
            <person name="Lopez Roques C."/>
            <person name="Donnadieu C."/>
            <person name="Braasch I."/>
            <person name="Desvignes T."/>
            <person name="Postlethwait J."/>
            <person name="Bobe J."/>
            <person name="Wedekind C."/>
            <person name="Guiguen Y."/>
        </authorList>
    </citation>
    <scope>NUCLEOTIDE SEQUENCE [LARGE SCALE GENOMIC DNA]</scope>
    <source>
        <strain evidence="2">Cs_M1</strain>
        <tissue evidence="2">Blood</tissue>
    </source>
</reference>